<accession>A0A131ZZF5</accession>
<evidence type="ECO:0000313" key="2">
    <source>
        <dbReference type="Proteomes" id="UP000616769"/>
    </source>
</evidence>
<comment type="caution">
    <text evidence="1">The sequence shown here is derived from an EMBL/GenBank/DDBJ whole genome shotgun (WGS) entry which is preliminary data.</text>
</comment>
<organism evidence="1 2">
    <name type="scientific">Sarcoptes scabiei</name>
    <name type="common">Itch mite</name>
    <name type="synonym">Acarus scabiei</name>
    <dbReference type="NCBI Taxonomy" id="52283"/>
    <lineage>
        <taxon>Eukaryota</taxon>
        <taxon>Metazoa</taxon>
        <taxon>Ecdysozoa</taxon>
        <taxon>Arthropoda</taxon>
        <taxon>Chelicerata</taxon>
        <taxon>Arachnida</taxon>
        <taxon>Acari</taxon>
        <taxon>Acariformes</taxon>
        <taxon>Sarcoptiformes</taxon>
        <taxon>Astigmata</taxon>
        <taxon>Psoroptidia</taxon>
        <taxon>Sarcoptoidea</taxon>
        <taxon>Sarcoptidae</taxon>
        <taxon>Sarcoptinae</taxon>
        <taxon>Sarcoptes</taxon>
    </lineage>
</organism>
<name>A0A131ZZF5_SARSC</name>
<protein>
    <submittedName>
        <fullName evidence="1">Uncharacterized protein</fullName>
    </submittedName>
</protein>
<dbReference type="EMBL" id="JXLN01007902">
    <property type="protein sequence ID" value="KPM04248.1"/>
    <property type="molecule type" value="Genomic_DNA"/>
</dbReference>
<proteinExistence type="predicted"/>
<dbReference type="OrthoDB" id="8188202at2759"/>
<gene>
    <name evidence="1" type="ORF">QR98_0026910</name>
</gene>
<evidence type="ECO:0000313" key="1">
    <source>
        <dbReference type="EMBL" id="KPM04248.1"/>
    </source>
</evidence>
<reference evidence="1 2" key="1">
    <citation type="journal article" date="2015" name="Parasit. Vectors">
        <title>Draft genome of the scabies mite.</title>
        <authorList>
            <person name="Rider S.D.Jr."/>
            <person name="Morgan M.S."/>
            <person name="Arlian L.G."/>
        </authorList>
    </citation>
    <scope>NUCLEOTIDE SEQUENCE [LARGE SCALE GENOMIC DNA]</scope>
    <source>
        <strain evidence="1">Arlian Lab</strain>
    </source>
</reference>
<dbReference type="AlphaFoldDB" id="A0A131ZZF5"/>
<sequence>MIKRSKSKKSSSINSSISSNAMNSVDTTIETSKPIDAADPIRILNNTSSMIAKHHHRYRFSKASELPKLSTDFSKLENCVLNGAKLKDGSRSSSTATKKVTDFSINYEEIHHRQHHLDDRKLSNGLSEDHGHLVTSSKPSTAHISSFDDKCIYSVPNKGKYRTTAKCSNGAGGGTVHSIRE</sequence>
<dbReference type="Proteomes" id="UP000616769">
    <property type="component" value="Unassembled WGS sequence"/>
</dbReference>
<dbReference type="VEuPathDB" id="VectorBase:SSCA000991"/>